<dbReference type="Gene3D" id="3.40.50.300">
    <property type="entry name" value="P-loop containing nucleotide triphosphate hydrolases"/>
    <property type="match status" value="1"/>
</dbReference>
<accession>Q4C4R6</accession>
<dbReference type="AlphaFoldDB" id="Q4C4R6"/>
<dbReference type="KEGG" id="cwa:CwatDRAFT_4263"/>
<reference evidence="2" key="3">
    <citation type="submission" date="2016-12" db="EMBL/GenBank/DDBJ databases">
        <title>Annotation of the draft genome assembly of Crocosphaera watsonii WH 8501.</title>
        <authorList>
            <consortium name="US DOE Joint Genome Institute (JGI-ORNL)"/>
            <person name="Larimer F."/>
            <person name="Land M."/>
        </authorList>
    </citation>
    <scope>NUCLEOTIDE SEQUENCE</scope>
    <source>
        <strain evidence="2">WH 8501</strain>
    </source>
</reference>
<dbReference type="Proteomes" id="UP000003922">
    <property type="component" value="Unassembled WGS sequence"/>
</dbReference>
<evidence type="ECO:0000256" key="1">
    <source>
        <dbReference type="SAM" id="MobiDB-lite"/>
    </source>
</evidence>
<dbReference type="SUPFAM" id="SSF52540">
    <property type="entry name" value="P-loop containing nucleoside triphosphate hydrolases"/>
    <property type="match status" value="1"/>
</dbReference>
<sequence>MTPKPMQDYNYQIGGTVENTLIYVSRKADTKIQKELKAGNFCYILNARQMGKSSLREQTTEKLKTKTMICASFALKQSYSTKTQWYGGFIQDLMKSLNSQLPQAINWRDWWLKNKDLEEIERLKTFIEEVLLANIQQNIVIFIDEIDTILSLQFSLDEFWTLIRECYEQRPNNPEYKRLTFAVFGVSTPYELIRDKNLTVDIGTAIDLTGFTFEEAKPLAKGLKKKSSRPRKSSSRDHKFDGGTPEFLTKSAIAKHRSLTGSGFEQSDRRFPQPIVCCQILS</sequence>
<comment type="caution">
    <text evidence="2">The sequence shown here is derived from an EMBL/GenBank/DDBJ whole genome shotgun (WGS) entry which is preliminary data.</text>
</comment>
<evidence type="ECO:0000313" key="2">
    <source>
        <dbReference type="EMBL" id="EAM51170.1"/>
    </source>
</evidence>
<proteinExistence type="predicted"/>
<evidence type="ECO:0000313" key="3">
    <source>
        <dbReference type="Proteomes" id="UP000003922"/>
    </source>
</evidence>
<keyword evidence="3" id="KW-1185">Reference proteome</keyword>
<reference evidence="2" key="2">
    <citation type="submission" date="2005-06" db="EMBL/GenBank/DDBJ databases">
        <title>Sequencing of the draft genome and assembly of Crocosphaera watsonii WH 8501.</title>
        <authorList>
            <consortium name="US DOE Joint Genome Institute (JGI-PGF)"/>
            <person name="Copeland A."/>
            <person name="Lucas S."/>
            <person name="Lapidus A."/>
            <person name="Barry K."/>
            <person name="Detter C."/>
            <person name="Glavina T."/>
            <person name="Hammon N."/>
            <person name="Israni S."/>
            <person name="Pitluck S."/>
            <person name="Richardson P."/>
        </authorList>
    </citation>
    <scope>NUCLEOTIDE SEQUENCE [LARGE SCALE GENOMIC DNA]</scope>
    <source>
        <strain evidence="2">WH 8501</strain>
    </source>
</reference>
<feature type="compositionally biased region" description="Basic residues" evidence="1">
    <location>
        <begin position="222"/>
        <end position="233"/>
    </location>
</feature>
<reference evidence="2" key="1">
    <citation type="submission" date="2004-02" db="EMBL/GenBank/DDBJ databases">
        <authorList>
            <consortium name="DOE Joint Genome Institute"/>
        </authorList>
    </citation>
    <scope>NUCLEOTIDE SEQUENCE [LARGE SCALE GENOMIC DNA]</scope>
    <source>
        <strain evidence="2">WH 8501</strain>
    </source>
</reference>
<dbReference type="InterPro" id="IPR027417">
    <property type="entry name" value="P-loop_NTPase"/>
</dbReference>
<name>Q4C4R6_CROWT</name>
<protein>
    <submittedName>
        <fullName evidence="2">Uncharacterized protein</fullName>
    </submittedName>
</protein>
<dbReference type="Pfam" id="PF14516">
    <property type="entry name" value="AAA_35"/>
    <property type="match status" value="1"/>
</dbReference>
<gene>
    <name evidence="2" type="ORF">CwatDRAFT_4263</name>
</gene>
<dbReference type="EMBL" id="AADV02000007">
    <property type="protein sequence ID" value="EAM51170.1"/>
    <property type="molecule type" value="Genomic_DNA"/>
</dbReference>
<organism evidence="2 3">
    <name type="scientific">Crocosphaera watsonii WH 8501</name>
    <dbReference type="NCBI Taxonomy" id="165597"/>
    <lineage>
        <taxon>Bacteria</taxon>
        <taxon>Bacillati</taxon>
        <taxon>Cyanobacteriota</taxon>
        <taxon>Cyanophyceae</taxon>
        <taxon>Oscillatoriophycideae</taxon>
        <taxon>Chroococcales</taxon>
        <taxon>Aphanothecaceae</taxon>
        <taxon>Crocosphaera</taxon>
    </lineage>
</organism>
<feature type="region of interest" description="Disordered" evidence="1">
    <location>
        <begin position="222"/>
        <end position="245"/>
    </location>
</feature>